<dbReference type="SUPFAM" id="SSF48371">
    <property type="entry name" value="ARM repeat"/>
    <property type="match status" value="1"/>
</dbReference>
<evidence type="ECO:0000256" key="2">
    <source>
        <dbReference type="ARBA" id="ARBA00023034"/>
    </source>
</evidence>
<dbReference type="GO" id="GO:0000139">
    <property type="term" value="C:Golgi membrane"/>
    <property type="evidence" value="ECO:0007669"/>
    <property type="project" value="InterPro"/>
</dbReference>
<dbReference type="GO" id="GO:0005783">
    <property type="term" value="C:endoplasmic reticulum"/>
    <property type="evidence" value="ECO:0007669"/>
    <property type="project" value="TreeGrafter"/>
</dbReference>
<sequence length="819" mass="90090">MDFFTSTYSALRGPTGQPQTALAAIEKLTDRLSQSTLLADRRAALLSLKGLSRDCKADVGEHALEPLLVVLINDAQHDADVAKAVLETLNILCECQQPPEGGKISKDDVGIRHTDVFVASPDPTHALLALLADSTFYTRFNAIQLLTTLLRNRRQPIQAYFLTSPTGPSFITSLLSERREIIRNETLIMLQALLASNPDIQKVLAFEGAFEALLAIISQEGGIEGGVVVQDCLGVIDKLLRFNVSNQNYFRELNLPPLLPPLLLFPSPPPPTDQPVPQTFSLQFWDGQKLANARVVVDIMGMLATGNSPANQKVLEQTGTFRCLLELGLSSNAPTPLKTQALLALPPNLPLAHYLITPYIPVPDTNGEEWDRLPEQSALASLVTLTLEGEYTGVFGLGGTKEARREGIELRVAGLGMFENFVSFEPDSIPMILTSMTATSEEEAARPTPSMLILRALTNLPLSPLTPQGSLRIILASHLFTSLIRSSEPAKSNARGVIPPPEYGDDDDQPPALLSVLLGSLALSFRSRSLAREQGHTRETREWDRIIVAYLIILSVWCWESPASVREVLEEGGSLGVLTEPIAQNSGVDVLVQGLCAFLLGTCYEYNREPGEITRATLHPIIHSRIGTDTFVSRIARLKDDARFQGVGPEVAIVTADEAEGDGEAEVWLNWAFVDFWKGSSYTIQRSITADPNAAPPKAAGSAKPDQRIEALQATLRQQNEDINSLRAQLEQVSQAREYEKKTLEAQVSSLSARAQQLEVELQESNEKRKDVEKEQEDLLVFLEELSGKRRRDKQRMRESGLEVSEDEGEEEDEDEDEE</sequence>
<evidence type="ECO:0000259" key="6">
    <source>
        <dbReference type="Pfam" id="PF04869"/>
    </source>
</evidence>
<evidence type="ECO:0000313" key="8">
    <source>
        <dbReference type="EMBL" id="KDQ20259.1"/>
    </source>
</evidence>
<feature type="compositionally biased region" description="Acidic residues" evidence="5">
    <location>
        <begin position="804"/>
        <end position="819"/>
    </location>
</feature>
<evidence type="ECO:0000256" key="1">
    <source>
        <dbReference type="ARBA" id="ARBA00004555"/>
    </source>
</evidence>
<dbReference type="PANTHER" id="PTHR10013">
    <property type="entry name" value="GENERAL VESICULAR TRANSPORT FACTOR P115"/>
    <property type="match status" value="1"/>
</dbReference>
<evidence type="ECO:0000313" key="9">
    <source>
        <dbReference type="Proteomes" id="UP000027195"/>
    </source>
</evidence>
<dbReference type="AlphaFoldDB" id="A0A067MXB8"/>
<dbReference type="InterPro" id="IPR006953">
    <property type="entry name" value="Vesicle_Uso1_P115_head"/>
</dbReference>
<dbReference type="InterPro" id="IPR016024">
    <property type="entry name" value="ARM-type_fold"/>
</dbReference>
<protein>
    <recommendedName>
        <fullName evidence="10">Vesicle tethering protein Uso1/P115-like head domain-containing protein</fullName>
    </recommendedName>
</protein>
<dbReference type="OrthoDB" id="198977at2759"/>
<dbReference type="GO" id="GO:0012507">
    <property type="term" value="C:ER to Golgi transport vesicle membrane"/>
    <property type="evidence" value="ECO:0007669"/>
    <property type="project" value="TreeGrafter"/>
</dbReference>
<feature type="domain" description="Vesicle tethering protein Uso1/P115-like head" evidence="6">
    <location>
        <begin position="407"/>
        <end position="688"/>
    </location>
</feature>
<organism evidence="8 9">
    <name type="scientific">Botryobasidium botryosum (strain FD-172 SS1)</name>
    <dbReference type="NCBI Taxonomy" id="930990"/>
    <lineage>
        <taxon>Eukaryota</taxon>
        <taxon>Fungi</taxon>
        <taxon>Dikarya</taxon>
        <taxon>Basidiomycota</taxon>
        <taxon>Agaricomycotina</taxon>
        <taxon>Agaricomycetes</taxon>
        <taxon>Cantharellales</taxon>
        <taxon>Botryobasidiaceae</taxon>
        <taxon>Botryobasidium</taxon>
    </lineage>
</organism>
<dbReference type="GO" id="GO:0006888">
    <property type="term" value="P:endoplasmic reticulum to Golgi vesicle-mediated transport"/>
    <property type="evidence" value="ECO:0007669"/>
    <property type="project" value="TreeGrafter"/>
</dbReference>
<dbReference type="EMBL" id="KL198018">
    <property type="protein sequence ID" value="KDQ20259.1"/>
    <property type="molecule type" value="Genomic_DNA"/>
</dbReference>
<keyword evidence="2" id="KW-0333">Golgi apparatus</keyword>
<dbReference type="InterPro" id="IPR024095">
    <property type="entry name" value="Vesicle_P115"/>
</dbReference>
<comment type="subcellular location">
    <subcellularLocation>
        <location evidence="1">Golgi apparatus</location>
    </subcellularLocation>
</comment>
<dbReference type="InterPro" id="IPR011989">
    <property type="entry name" value="ARM-like"/>
</dbReference>
<reference evidence="9" key="1">
    <citation type="journal article" date="2014" name="Proc. Natl. Acad. Sci. U.S.A.">
        <title>Extensive sampling of basidiomycete genomes demonstrates inadequacy of the white-rot/brown-rot paradigm for wood decay fungi.</title>
        <authorList>
            <person name="Riley R."/>
            <person name="Salamov A.A."/>
            <person name="Brown D.W."/>
            <person name="Nagy L.G."/>
            <person name="Floudas D."/>
            <person name="Held B.W."/>
            <person name="Levasseur A."/>
            <person name="Lombard V."/>
            <person name="Morin E."/>
            <person name="Otillar R."/>
            <person name="Lindquist E.A."/>
            <person name="Sun H."/>
            <person name="LaButti K.M."/>
            <person name="Schmutz J."/>
            <person name="Jabbour D."/>
            <person name="Luo H."/>
            <person name="Baker S.E."/>
            <person name="Pisabarro A.G."/>
            <person name="Walton J.D."/>
            <person name="Blanchette R.A."/>
            <person name="Henrissat B."/>
            <person name="Martin F."/>
            <person name="Cullen D."/>
            <person name="Hibbett D.S."/>
            <person name="Grigoriev I.V."/>
        </authorList>
    </citation>
    <scope>NUCLEOTIDE SEQUENCE [LARGE SCALE GENOMIC DNA]</scope>
    <source>
        <strain evidence="9">FD-172 SS1</strain>
    </source>
</reference>
<dbReference type="GO" id="GO:0048280">
    <property type="term" value="P:vesicle fusion with Golgi apparatus"/>
    <property type="evidence" value="ECO:0007669"/>
    <property type="project" value="InterPro"/>
</dbReference>
<evidence type="ECO:0000256" key="3">
    <source>
        <dbReference type="ARBA" id="ARBA00023054"/>
    </source>
</evidence>
<evidence type="ECO:0000259" key="7">
    <source>
        <dbReference type="Pfam" id="PF04871"/>
    </source>
</evidence>
<keyword evidence="9" id="KW-1185">Reference proteome</keyword>
<name>A0A067MXB8_BOTB1</name>
<accession>A0A067MXB8</accession>
<feature type="domain" description="Uso1/p115-like vesicle tethering protein C-terminal" evidence="7">
    <location>
        <begin position="709"/>
        <end position="819"/>
    </location>
</feature>
<dbReference type="Pfam" id="PF04871">
    <property type="entry name" value="Uso1_p115_C"/>
    <property type="match status" value="1"/>
</dbReference>
<dbReference type="FunCoup" id="A0A067MXB8">
    <property type="interactions" value="444"/>
</dbReference>
<dbReference type="Gene3D" id="1.25.10.10">
    <property type="entry name" value="Leucine-rich Repeat Variant"/>
    <property type="match status" value="1"/>
</dbReference>
<dbReference type="GO" id="GO:0005795">
    <property type="term" value="C:Golgi stack"/>
    <property type="evidence" value="ECO:0007669"/>
    <property type="project" value="TreeGrafter"/>
</dbReference>
<dbReference type="InParanoid" id="A0A067MXB8"/>
<evidence type="ECO:0000256" key="4">
    <source>
        <dbReference type="SAM" id="Coils"/>
    </source>
</evidence>
<dbReference type="Proteomes" id="UP000027195">
    <property type="component" value="Unassembled WGS sequence"/>
</dbReference>
<dbReference type="PANTHER" id="PTHR10013:SF0">
    <property type="entry name" value="GENERAL VESICULAR TRANSPORT FACTOR P115"/>
    <property type="match status" value="1"/>
</dbReference>
<feature type="region of interest" description="Disordered" evidence="5">
    <location>
        <begin position="783"/>
        <end position="819"/>
    </location>
</feature>
<evidence type="ECO:0008006" key="10">
    <source>
        <dbReference type="Google" id="ProtNLM"/>
    </source>
</evidence>
<keyword evidence="3 4" id="KW-0175">Coiled coil</keyword>
<dbReference type="HOGENOM" id="CLU_006318_1_0_1"/>
<dbReference type="Pfam" id="PF04869">
    <property type="entry name" value="Uso1_p115_head"/>
    <property type="match status" value="1"/>
</dbReference>
<dbReference type="InterPro" id="IPR006955">
    <property type="entry name" value="Uso1_p115_C"/>
</dbReference>
<dbReference type="GO" id="GO:0048211">
    <property type="term" value="P:Golgi vesicle docking"/>
    <property type="evidence" value="ECO:0007669"/>
    <property type="project" value="TreeGrafter"/>
</dbReference>
<evidence type="ECO:0000256" key="5">
    <source>
        <dbReference type="SAM" id="MobiDB-lite"/>
    </source>
</evidence>
<feature type="coiled-coil region" evidence="4">
    <location>
        <begin position="709"/>
        <end position="778"/>
    </location>
</feature>
<dbReference type="GO" id="GO:0006886">
    <property type="term" value="P:intracellular protein transport"/>
    <property type="evidence" value="ECO:0007669"/>
    <property type="project" value="InterPro"/>
</dbReference>
<proteinExistence type="predicted"/>
<dbReference type="FunFam" id="1.25.10.10:FF:000296">
    <property type="entry name" value="Related to transport protein USO1"/>
    <property type="match status" value="1"/>
</dbReference>
<dbReference type="STRING" id="930990.A0A067MXB8"/>
<gene>
    <name evidence="8" type="ORF">BOTBODRAFT_27675</name>
</gene>